<evidence type="ECO:0000313" key="1">
    <source>
        <dbReference type="EMBL" id="JAH53684.1"/>
    </source>
</evidence>
<accession>A0A0E9TJ18</accession>
<organism evidence="1">
    <name type="scientific">Anguilla anguilla</name>
    <name type="common">European freshwater eel</name>
    <name type="synonym">Muraena anguilla</name>
    <dbReference type="NCBI Taxonomy" id="7936"/>
    <lineage>
        <taxon>Eukaryota</taxon>
        <taxon>Metazoa</taxon>
        <taxon>Chordata</taxon>
        <taxon>Craniata</taxon>
        <taxon>Vertebrata</taxon>
        <taxon>Euteleostomi</taxon>
        <taxon>Actinopterygii</taxon>
        <taxon>Neopterygii</taxon>
        <taxon>Teleostei</taxon>
        <taxon>Anguilliformes</taxon>
        <taxon>Anguillidae</taxon>
        <taxon>Anguilla</taxon>
    </lineage>
</organism>
<reference evidence="1" key="1">
    <citation type="submission" date="2014-11" db="EMBL/GenBank/DDBJ databases">
        <authorList>
            <person name="Amaro Gonzalez C."/>
        </authorList>
    </citation>
    <scope>NUCLEOTIDE SEQUENCE</scope>
</reference>
<protein>
    <submittedName>
        <fullName evidence="1">Uncharacterized protein</fullName>
    </submittedName>
</protein>
<sequence>MHTIHQNQIRFLCQIALPSQQTNHSLVQRYKNENNYIIFYNILNNCKEHKFNIG</sequence>
<dbReference type="EMBL" id="GBXM01054893">
    <property type="protein sequence ID" value="JAH53684.1"/>
    <property type="molecule type" value="Transcribed_RNA"/>
</dbReference>
<dbReference type="AlphaFoldDB" id="A0A0E9TJ18"/>
<name>A0A0E9TJ18_ANGAN</name>
<proteinExistence type="predicted"/>
<reference evidence="1" key="2">
    <citation type="journal article" date="2015" name="Fish Shellfish Immunol.">
        <title>Early steps in the European eel (Anguilla anguilla)-Vibrio vulnificus interaction in the gills: Role of the RtxA13 toxin.</title>
        <authorList>
            <person name="Callol A."/>
            <person name="Pajuelo D."/>
            <person name="Ebbesson L."/>
            <person name="Teles M."/>
            <person name="MacKenzie S."/>
            <person name="Amaro C."/>
        </authorList>
    </citation>
    <scope>NUCLEOTIDE SEQUENCE</scope>
</reference>